<proteinExistence type="predicted"/>
<dbReference type="EMBL" id="BBPI01000068">
    <property type="protein sequence ID" value="GAM01754.1"/>
    <property type="molecule type" value="Genomic_DNA"/>
</dbReference>
<name>A0A0A1W9Z7_9SPHN</name>
<evidence type="ECO:0000313" key="2">
    <source>
        <dbReference type="Proteomes" id="UP000032305"/>
    </source>
</evidence>
<keyword evidence="2" id="KW-1185">Reference proteome</keyword>
<accession>A0A0A1W9Z7</accession>
<organism evidence="1 2">
    <name type="scientific">Sphingomonas parapaucimobilis NBRC 15100</name>
    <dbReference type="NCBI Taxonomy" id="1219049"/>
    <lineage>
        <taxon>Bacteria</taxon>
        <taxon>Pseudomonadati</taxon>
        <taxon>Pseudomonadota</taxon>
        <taxon>Alphaproteobacteria</taxon>
        <taxon>Sphingomonadales</taxon>
        <taxon>Sphingomonadaceae</taxon>
        <taxon>Sphingomonas</taxon>
    </lineage>
</organism>
<gene>
    <name evidence="1" type="ORF">SP5_068_01220</name>
</gene>
<protein>
    <submittedName>
        <fullName evidence="1">Uncharacterized protein</fullName>
    </submittedName>
</protein>
<evidence type="ECO:0000313" key="1">
    <source>
        <dbReference type="EMBL" id="GAM01754.1"/>
    </source>
</evidence>
<dbReference type="RefSeq" id="WP_157013706.1">
    <property type="nucleotide sequence ID" value="NZ_BBPI01000068.1"/>
</dbReference>
<sequence>MSAADDAYQRLLAARQYWEGLSPAAREEYEKAEKAKSERARIKRRMWKPF</sequence>
<comment type="caution">
    <text evidence="1">The sequence shown here is derived from an EMBL/GenBank/DDBJ whole genome shotgun (WGS) entry which is preliminary data.</text>
</comment>
<dbReference type="Proteomes" id="UP000032305">
    <property type="component" value="Unassembled WGS sequence"/>
</dbReference>
<reference evidence="1 2" key="1">
    <citation type="submission" date="2014-11" db="EMBL/GenBank/DDBJ databases">
        <title>Whole genome shotgun sequence of Sphingomonas parapaucimobilis NBRC 15100.</title>
        <authorList>
            <person name="Katano-Makiyama Y."/>
            <person name="Hosoyama A."/>
            <person name="Hashimoto M."/>
            <person name="Hosoyama Y."/>
            <person name="Noguchi M."/>
            <person name="Numata M."/>
            <person name="Tsuchikane K."/>
            <person name="Hirakata S."/>
            <person name="Uohara A."/>
            <person name="Shimodaira J."/>
            <person name="Ohji S."/>
            <person name="Ichikawa N."/>
            <person name="Kimura A."/>
            <person name="Yamazoe A."/>
            <person name="Fujita N."/>
        </authorList>
    </citation>
    <scope>NUCLEOTIDE SEQUENCE [LARGE SCALE GENOMIC DNA]</scope>
    <source>
        <strain evidence="1 2">NBRC 15100</strain>
    </source>
</reference>
<dbReference type="AlphaFoldDB" id="A0A0A1W9Z7"/>